<dbReference type="AlphaFoldDB" id="M1BD65"/>
<organism evidence="2 3">
    <name type="scientific">Solanum tuberosum</name>
    <name type="common">Potato</name>
    <dbReference type="NCBI Taxonomy" id="4113"/>
    <lineage>
        <taxon>Eukaryota</taxon>
        <taxon>Viridiplantae</taxon>
        <taxon>Streptophyta</taxon>
        <taxon>Embryophyta</taxon>
        <taxon>Tracheophyta</taxon>
        <taxon>Spermatophyta</taxon>
        <taxon>Magnoliopsida</taxon>
        <taxon>eudicotyledons</taxon>
        <taxon>Gunneridae</taxon>
        <taxon>Pentapetalae</taxon>
        <taxon>asterids</taxon>
        <taxon>lamiids</taxon>
        <taxon>Solanales</taxon>
        <taxon>Solanaceae</taxon>
        <taxon>Solanoideae</taxon>
        <taxon>Solaneae</taxon>
        <taxon>Solanum</taxon>
    </lineage>
</organism>
<dbReference type="HOGENOM" id="CLU_3054176_0_0_1"/>
<protein>
    <submittedName>
        <fullName evidence="2">Uncharacterized protein</fullName>
    </submittedName>
</protein>
<dbReference type="Gramene" id="PGSC0003DMT400042522">
    <property type="protein sequence ID" value="PGSC0003DMT400042522"/>
    <property type="gene ID" value="PGSC0003DMG400016493"/>
</dbReference>
<sequence length="54" mass="6222">MQNSRQASFHHVLYVFIVWGVVNLHPQVLVVPAVVVEVSLLYMSELNKFDQQLV</sequence>
<dbReference type="Proteomes" id="UP000011115">
    <property type="component" value="Unassembled WGS sequence"/>
</dbReference>
<keyword evidence="1" id="KW-1133">Transmembrane helix</keyword>
<reference evidence="3" key="1">
    <citation type="journal article" date="2011" name="Nature">
        <title>Genome sequence and analysis of the tuber crop potato.</title>
        <authorList>
            <consortium name="The Potato Genome Sequencing Consortium"/>
        </authorList>
    </citation>
    <scope>NUCLEOTIDE SEQUENCE [LARGE SCALE GENOMIC DNA]</scope>
    <source>
        <strain evidence="3">cv. DM1-3 516 R44</strain>
    </source>
</reference>
<proteinExistence type="predicted"/>
<keyword evidence="1" id="KW-0812">Transmembrane</keyword>
<dbReference type="EnsemblPlants" id="PGSC0003DMT400042522">
    <property type="protein sequence ID" value="PGSC0003DMT400042522"/>
    <property type="gene ID" value="PGSC0003DMG400016493"/>
</dbReference>
<keyword evidence="1" id="KW-0472">Membrane</keyword>
<reference evidence="2" key="2">
    <citation type="submission" date="2015-06" db="UniProtKB">
        <authorList>
            <consortium name="EnsemblPlants"/>
        </authorList>
    </citation>
    <scope>IDENTIFICATION</scope>
    <source>
        <strain evidence="2">DM1-3 516 R44</strain>
    </source>
</reference>
<evidence type="ECO:0000313" key="2">
    <source>
        <dbReference type="EnsemblPlants" id="PGSC0003DMT400042522"/>
    </source>
</evidence>
<feature type="transmembrane region" description="Helical" evidence="1">
    <location>
        <begin position="12"/>
        <end position="35"/>
    </location>
</feature>
<accession>M1BD65</accession>
<keyword evidence="3" id="KW-1185">Reference proteome</keyword>
<evidence type="ECO:0000313" key="3">
    <source>
        <dbReference type="Proteomes" id="UP000011115"/>
    </source>
</evidence>
<name>M1BD65_SOLTU</name>
<evidence type="ECO:0000256" key="1">
    <source>
        <dbReference type="SAM" id="Phobius"/>
    </source>
</evidence>